<dbReference type="Gene3D" id="1.10.3720.10">
    <property type="entry name" value="MetI-like"/>
    <property type="match status" value="1"/>
</dbReference>
<dbReference type="CDD" id="cd06261">
    <property type="entry name" value="TM_PBP2"/>
    <property type="match status" value="1"/>
</dbReference>
<feature type="transmembrane region" description="Helical" evidence="7">
    <location>
        <begin position="106"/>
        <end position="130"/>
    </location>
</feature>
<dbReference type="AlphaFoldDB" id="A0AAU7PS69"/>
<evidence type="ECO:0000313" key="9">
    <source>
        <dbReference type="EMBL" id="XBS55208.1"/>
    </source>
</evidence>
<name>A0AAU7PS69_9FIRM</name>
<feature type="transmembrane region" description="Helical" evidence="7">
    <location>
        <begin position="67"/>
        <end position="94"/>
    </location>
</feature>
<dbReference type="Pfam" id="PF00528">
    <property type="entry name" value="BPD_transp_1"/>
    <property type="match status" value="1"/>
</dbReference>
<dbReference type="PROSITE" id="PS50928">
    <property type="entry name" value="ABC_TM1"/>
    <property type="match status" value="1"/>
</dbReference>
<keyword evidence="2 7" id="KW-0813">Transport</keyword>
<dbReference type="EMBL" id="CP157940">
    <property type="protein sequence ID" value="XBS55208.1"/>
    <property type="molecule type" value="Genomic_DNA"/>
</dbReference>
<dbReference type="SUPFAM" id="SSF161098">
    <property type="entry name" value="MetI-like"/>
    <property type="match status" value="1"/>
</dbReference>
<evidence type="ECO:0000256" key="5">
    <source>
        <dbReference type="ARBA" id="ARBA00022989"/>
    </source>
</evidence>
<dbReference type="PANTHER" id="PTHR43744">
    <property type="entry name" value="ABC TRANSPORTER PERMEASE PROTEIN MG189-RELATED-RELATED"/>
    <property type="match status" value="1"/>
</dbReference>
<keyword evidence="5 7" id="KW-1133">Transmembrane helix</keyword>
<evidence type="ECO:0000256" key="3">
    <source>
        <dbReference type="ARBA" id="ARBA00022475"/>
    </source>
</evidence>
<accession>A0AAU7PS69</accession>
<reference evidence="9" key="1">
    <citation type="submission" date="2024-06" db="EMBL/GenBank/DDBJ databases">
        <title>Lacrimispora cavernae sp. nov., a novel anaerobe isolated from bat guano pile inside a cave.</title>
        <authorList>
            <person name="Miller S.L."/>
            <person name="Lu N."/>
            <person name="King J."/>
            <person name="Sankaranarayanan K."/>
            <person name="Lawson P.A."/>
        </authorList>
    </citation>
    <scope>NUCLEOTIDE SEQUENCE</scope>
    <source>
        <strain evidence="9">BS-2</strain>
    </source>
</reference>
<dbReference type="PANTHER" id="PTHR43744:SF8">
    <property type="entry name" value="SN-GLYCEROL-3-PHOSPHATE TRANSPORT SYSTEM PERMEASE PROTEIN UGPE"/>
    <property type="match status" value="1"/>
</dbReference>
<dbReference type="InterPro" id="IPR000515">
    <property type="entry name" value="MetI-like"/>
</dbReference>
<evidence type="ECO:0000256" key="1">
    <source>
        <dbReference type="ARBA" id="ARBA00004651"/>
    </source>
</evidence>
<gene>
    <name evidence="9" type="ORF">ABFV83_05245</name>
</gene>
<feature type="transmembrane region" description="Helical" evidence="7">
    <location>
        <begin position="12"/>
        <end position="34"/>
    </location>
</feature>
<comment type="similarity">
    <text evidence="7">Belongs to the binding-protein-dependent transport system permease family.</text>
</comment>
<evidence type="ECO:0000259" key="8">
    <source>
        <dbReference type="PROSITE" id="PS50928"/>
    </source>
</evidence>
<dbReference type="GO" id="GO:0055085">
    <property type="term" value="P:transmembrane transport"/>
    <property type="evidence" value="ECO:0007669"/>
    <property type="project" value="InterPro"/>
</dbReference>
<protein>
    <submittedName>
        <fullName evidence="9">Carbohydrate ABC transporter permease</fullName>
    </submittedName>
</protein>
<sequence length="277" mass="31115">MNQRKILNAVKYGILVSGSVLIFLPMLLVVMTAFKSNLQIAESWFSLPIPLYLDNFKTLFAKNELKYAFLNSVVIAGVFLLISTVTLPLTAYGVSRTMANNRFLRFFYYFLIIGLFVPFQAKMIPLIMIASKLGMMNVPGIIVLYIAGSTCEGVFLCAGYLQSIPPDMEEAAYIDGAGFFRTYSKVILPLMKPILATVAIQNALWVWNDFQLPLLVLNKSSRFWTLILYVYNFKTAYQTDFGLIFASFLISMLPIMIFYILMQKQIIGGLTAGAVKG</sequence>
<dbReference type="InterPro" id="IPR035906">
    <property type="entry name" value="MetI-like_sf"/>
</dbReference>
<proteinExistence type="inferred from homology"/>
<evidence type="ECO:0000256" key="4">
    <source>
        <dbReference type="ARBA" id="ARBA00022692"/>
    </source>
</evidence>
<keyword evidence="4 7" id="KW-0812">Transmembrane</keyword>
<evidence type="ECO:0000256" key="7">
    <source>
        <dbReference type="RuleBase" id="RU363032"/>
    </source>
</evidence>
<comment type="subcellular location">
    <subcellularLocation>
        <location evidence="1 7">Cell membrane</location>
        <topology evidence="1 7">Multi-pass membrane protein</topology>
    </subcellularLocation>
</comment>
<feature type="transmembrane region" description="Helical" evidence="7">
    <location>
        <begin position="241"/>
        <end position="261"/>
    </location>
</feature>
<dbReference type="GO" id="GO:0005886">
    <property type="term" value="C:plasma membrane"/>
    <property type="evidence" value="ECO:0007669"/>
    <property type="project" value="UniProtKB-SubCell"/>
</dbReference>
<dbReference type="RefSeq" id="WP_349947887.1">
    <property type="nucleotide sequence ID" value="NZ_CP157940.1"/>
</dbReference>
<organism evidence="9">
    <name type="scientific">Lacrimispora sp. BS-2</name>
    <dbReference type="NCBI Taxonomy" id="3151850"/>
    <lineage>
        <taxon>Bacteria</taxon>
        <taxon>Bacillati</taxon>
        <taxon>Bacillota</taxon>
        <taxon>Clostridia</taxon>
        <taxon>Lachnospirales</taxon>
        <taxon>Lachnospiraceae</taxon>
        <taxon>Lacrimispora</taxon>
    </lineage>
</organism>
<evidence type="ECO:0000256" key="6">
    <source>
        <dbReference type="ARBA" id="ARBA00023136"/>
    </source>
</evidence>
<keyword evidence="6 7" id="KW-0472">Membrane</keyword>
<evidence type="ECO:0000256" key="2">
    <source>
        <dbReference type="ARBA" id="ARBA00022448"/>
    </source>
</evidence>
<keyword evidence="3" id="KW-1003">Cell membrane</keyword>
<feature type="domain" description="ABC transmembrane type-1" evidence="8">
    <location>
        <begin position="69"/>
        <end position="262"/>
    </location>
</feature>
<feature type="transmembrane region" description="Helical" evidence="7">
    <location>
        <begin position="142"/>
        <end position="161"/>
    </location>
</feature>